<evidence type="ECO:0000313" key="2">
    <source>
        <dbReference type="Proteomes" id="UP000680865"/>
    </source>
</evidence>
<gene>
    <name evidence="1" type="ORF">Aco04nite_56660</name>
</gene>
<comment type="caution">
    <text evidence="1">The sequence shown here is derived from an EMBL/GenBank/DDBJ whole genome shotgun (WGS) entry which is preliminary data.</text>
</comment>
<dbReference type="AlphaFoldDB" id="A0A919VSY7"/>
<protein>
    <submittedName>
        <fullName evidence="1">Uncharacterized protein</fullName>
    </submittedName>
</protein>
<dbReference type="RefSeq" id="WP_213000277.1">
    <property type="nucleotide sequence ID" value="NZ_BAAATW010000013.1"/>
</dbReference>
<name>A0A919VSY7_9ACTN</name>
<sequence length="165" mass="17949">MSTWGGMLARVSDDYIRLIPTDKQWQPDPVGAAAAVSYVAGLFSGPEDDVEEVEAEFYDQVTLVDAGENTTRVFCSQCGADIGVGWFADLIEERGETFDSLDFEVPCCGAVAALDSHRYDWPVGFARFEVCAMNATRAGYELDGGELSEVARLLGHPVAQILAHY</sequence>
<dbReference type="Proteomes" id="UP000680865">
    <property type="component" value="Unassembled WGS sequence"/>
</dbReference>
<dbReference type="EMBL" id="BOQP01000031">
    <property type="protein sequence ID" value="GIM77694.1"/>
    <property type="molecule type" value="Genomic_DNA"/>
</dbReference>
<evidence type="ECO:0000313" key="1">
    <source>
        <dbReference type="EMBL" id="GIM77694.1"/>
    </source>
</evidence>
<reference evidence="1" key="1">
    <citation type="submission" date="2021-03" db="EMBL/GenBank/DDBJ databases">
        <title>Whole genome shotgun sequence of Actinoplanes consettensis NBRC 14913.</title>
        <authorList>
            <person name="Komaki H."/>
            <person name="Tamura T."/>
        </authorList>
    </citation>
    <scope>NUCLEOTIDE SEQUENCE</scope>
    <source>
        <strain evidence="1">NBRC 14913</strain>
    </source>
</reference>
<organism evidence="1 2">
    <name type="scientific">Winogradskya consettensis</name>
    <dbReference type="NCBI Taxonomy" id="113560"/>
    <lineage>
        <taxon>Bacteria</taxon>
        <taxon>Bacillati</taxon>
        <taxon>Actinomycetota</taxon>
        <taxon>Actinomycetes</taxon>
        <taxon>Micromonosporales</taxon>
        <taxon>Micromonosporaceae</taxon>
        <taxon>Winogradskya</taxon>
    </lineage>
</organism>
<accession>A0A919VSY7</accession>
<proteinExistence type="predicted"/>
<keyword evidence="2" id="KW-1185">Reference proteome</keyword>